<dbReference type="AlphaFoldDB" id="A0A3R9NTQ2"/>
<evidence type="ECO:0000313" key="7">
    <source>
        <dbReference type="EMBL" id="RSK41505.1"/>
    </source>
</evidence>
<feature type="transmembrane region" description="Helical" evidence="5">
    <location>
        <begin position="80"/>
        <end position="100"/>
    </location>
</feature>
<name>A0A3R9NTQ2_9FLAO</name>
<dbReference type="PANTHER" id="PTHR37422">
    <property type="entry name" value="TEICHURONIC ACID BIOSYNTHESIS PROTEIN TUAE"/>
    <property type="match status" value="1"/>
</dbReference>
<comment type="subcellular location">
    <subcellularLocation>
        <location evidence="1">Membrane</location>
        <topology evidence="1">Multi-pass membrane protein</topology>
    </subcellularLocation>
</comment>
<dbReference type="PANTHER" id="PTHR37422:SF13">
    <property type="entry name" value="LIPOPOLYSACCHARIDE BIOSYNTHESIS PROTEIN PA4999-RELATED"/>
    <property type="match status" value="1"/>
</dbReference>
<dbReference type="GO" id="GO:0016020">
    <property type="term" value="C:membrane"/>
    <property type="evidence" value="ECO:0007669"/>
    <property type="project" value="UniProtKB-SubCell"/>
</dbReference>
<evidence type="ECO:0000256" key="5">
    <source>
        <dbReference type="SAM" id="Phobius"/>
    </source>
</evidence>
<dbReference type="InterPro" id="IPR007016">
    <property type="entry name" value="O-antigen_ligase-rel_domated"/>
</dbReference>
<keyword evidence="3 5" id="KW-1133">Transmembrane helix</keyword>
<organism evidence="7 8">
    <name type="scientific">Mangrovimonas spongiae</name>
    <dbReference type="NCBI Taxonomy" id="2494697"/>
    <lineage>
        <taxon>Bacteria</taxon>
        <taxon>Pseudomonadati</taxon>
        <taxon>Bacteroidota</taxon>
        <taxon>Flavobacteriia</taxon>
        <taxon>Flavobacteriales</taxon>
        <taxon>Flavobacteriaceae</taxon>
        <taxon>Mangrovimonas</taxon>
    </lineage>
</organism>
<dbReference type="Pfam" id="PF04932">
    <property type="entry name" value="Wzy_C"/>
    <property type="match status" value="1"/>
</dbReference>
<dbReference type="EMBL" id="RWBG01000001">
    <property type="protein sequence ID" value="RSK41505.1"/>
    <property type="molecule type" value="Genomic_DNA"/>
</dbReference>
<feature type="transmembrane region" description="Helical" evidence="5">
    <location>
        <begin position="232"/>
        <end position="254"/>
    </location>
</feature>
<evidence type="ECO:0000256" key="4">
    <source>
        <dbReference type="ARBA" id="ARBA00023136"/>
    </source>
</evidence>
<evidence type="ECO:0000256" key="2">
    <source>
        <dbReference type="ARBA" id="ARBA00022692"/>
    </source>
</evidence>
<evidence type="ECO:0000259" key="6">
    <source>
        <dbReference type="Pfam" id="PF04932"/>
    </source>
</evidence>
<evidence type="ECO:0000313" key="8">
    <source>
        <dbReference type="Proteomes" id="UP000270620"/>
    </source>
</evidence>
<feature type="transmembrane region" description="Helical" evidence="5">
    <location>
        <begin position="163"/>
        <end position="180"/>
    </location>
</feature>
<evidence type="ECO:0000256" key="1">
    <source>
        <dbReference type="ARBA" id="ARBA00004141"/>
    </source>
</evidence>
<keyword evidence="2 5" id="KW-0812">Transmembrane</keyword>
<keyword evidence="8" id="KW-1185">Reference proteome</keyword>
<accession>A0A3R9NTQ2</accession>
<dbReference type="OrthoDB" id="1093278at2"/>
<feature type="transmembrane region" description="Helical" evidence="5">
    <location>
        <begin position="323"/>
        <end position="343"/>
    </location>
</feature>
<reference evidence="7 8" key="1">
    <citation type="submission" date="2018-12" db="EMBL/GenBank/DDBJ databases">
        <title>Mangrovimonas spongiae sp. nov., a novel member of the genus Mangrovimonas isolated from marine sponge.</title>
        <authorList>
            <person name="Zhuang L."/>
            <person name="Luo L."/>
        </authorList>
    </citation>
    <scope>NUCLEOTIDE SEQUENCE [LARGE SCALE GENOMIC DNA]</scope>
    <source>
        <strain evidence="7 8">HN-E26</strain>
    </source>
</reference>
<feature type="transmembrane region" description="Helical" evidence="5">
    <location>
        <begin position="58"/>
        <end position="74"/>
    </location>
</feature>
<feature type="transmembrane region" description="Helical" evidence="5">
    <location>
        <begin position="112"/>
        <end position="134"/>
    </location>
</feature>
<proteinExistence type="predicted"/>
<evidence type="ECO:0000256" key="3">
    <source>
        <dbReference type="ARBA" id="ARBA00022989"/>
    </source>
</evidence>
<feature type="transmembrane region" description="Helical" evidence="5">
    <location>
        <begin position="349"/>
        <end position="366"/>
    </location>
</feature>
<feature type="domain" description="O-antigen ligase-related" evidence="6">
    <location>
        <begin position="193"/>
        <end position="336"/>
    </location>
</feature>
<dbReference type="RefSeq" id="WP_125466500.1">
    <property type="nucleotide sequence ID" value="NZ_RWBG01000001.1"/>
</dbReference>
<feature type="transmembrane region" description="Helical" evidence="5">
    <location>
        <begin position="30"/>
        <end position="46"/>
    </location>
</feature>
<dbReference type="InterPro" id="IPR051533">
    <property type="entry name" value="WaaL-like"/>
</dbReference>
<dbReference type="Proteomes" id="UP000270620">
    <property type="component" value="Unassembled WGS sequence"/>
</dbReference>
<sequence length="397" mass="46204">MLRNIEVFNLSNLLFLTTFTLPMYMLLNNLVLGVFLFFSLVVSILNKAKPQGGFIKQYLPLLLFFVLAVIASLNNSETFFIKHLEKYFSFLLIPLAFWLLGKNKNLDKLIKVVLKGLTYGCVATLVICYGNVIYEMVTYGEPISYFLRWRHLNHDFTNIADTHPAYLGLFICTSTYYLLFEERKLSNKIKTLICVFFTLGMFQLASRLAMGIYLLVYVLYFFTRATKTKRLAIYFVLFLGLIIAGILFLGSGYLKERMLTTTSIEKDSRFERLNISYNIFKEHPLLGVGLDKIEEERNIRYIDKGFIIAAHHNYNAHNQFMEYLSVNGILGAVIYLGGIIYLITRAIQYRQYFFLFVFISFFLANLTESMLVRIKGIEYFTLFVTLFLVQKRKIPIE</sequence>
<keyword evidence="4 5" id="KW-0472">Membrane</keyword>
<gene>
    <name evidence="7" type="ORF">EJA19_01120</name>
</gene>
<protein>
    <recommendedName>
        <fullName evidence="6">O-antigen ligase-related domain-containing protein</fullName>
    </recommendedName>
</protein>
<comment type="caution">
    <text evidence="7">The sequence shown here is derived from an EMBL/GenBank/DDBJ whole genome shotgun (WGS) entry which is preliminary data.</text>
</comment>
<feature type="transmembrane region" description="Helical" evidence="5">
    <location>
        <begin position="192"/>
        <end position="220"/>
    </location>
</feature>